<dbReference type="RefSeq" id="WP_377350802.1">
    <property type="nucleotide sequence ID" value="NZ_JBHLTP010000013.1"/>
</dbReference>
<proteinExistence type="predicted"/>
<keyword evidence="3 6" id="KW-0812">Transmembrane</keyword>
<reference evidence="8 9" key="1">
    <citation type="submission" date="2024-09" db="EMBL/GenBank/DDBJ databases">
        <authorList>
            <person name="Sun Q."/>
            <person name="Mori K."/>
        </authorList>
    </citation>
    <scope>NUCLEOTIDE SEQUENCE [LARGE SCALE GENOMIC DNA]</scope>
    <source>
        <strain evidence="8 9">NCAIM B.02529</strain>
    </source>
</reference>
<gene>
    <name evidence="8" type="ORF">ACFFGV_17990</name>
</gene>
<dbReference type="Proteomes" id="UP001589836">
    <property type="component" value="Unassembled WGS sequence"/>
</dbReference>
<name>A0ABV6LTA4_9BACI</name>
<evidence type="ECO:0000256" key="1">
    <source>
        <dbReference type="ARBA" id="ARBA00004162"/>
    </source>
</evidence>
<evidence type="ECO:0000313" key="8">
    <source>
        <dbReference type="EMBL" id="MFC0525479.1"/>
    </source>
</evidence>
<protein>
    <submittedName>
        <fullName evidence="8">PspC domain-containing protein</fullName>
    </submittedName>
</protein>
<dbReference type="Pfam" id="PF04024">
    <property type="entry name" value="PspC"/>
    <property type="match status" value="1"/>
</dbReference>
<dbReference type="EMBL" id="JBHLTP010000013">
    <property type="protein sequence ID" value="MFC0525479.1"/>
    <property type="molecule type" value="Genomic_DNA"/>
</dbReference>
<keyword evidence="2" id="KW-1003">Cell membrane</keyword>
<evidence type="ECO:0000259" key="7">
    <source>
        <dbReference type="Pfam" id="PF04024"/>
    </source>
</evidence>
<dbReference type="PANTHER" id="PTHR33885:SF3">
    <property type="entry name" value="PHAGE SHOCK PROTEIN C"/>
    <property type="match status" value="1"/>
</dbReference>
<organism evidence="8 9">
    <name type="scientific">Pontibacillus salicampi</name>
    <dbReference type="NCBI Taxonomy" id="1449801"/>
    <lineage>
        <taxon>Bacteria</taxon>
        <taxon>Bacillati</taxon>
        <taxon>Bacillota</taxon>
        <taxon>Bacilli</taxon>
        <taxon>Bacillales</taxon>
        <taxon>Bacillaceae</taxon>
        <taxon>Pontibacillus</taxon>
    </lineage>
</organism>
<keyword evidence="4 6" id="KW-1133">Transmembrane helix</keyword>
<feature type="transmembrane region" description="Helical" evidence="6">
    <location>
        <begin position="35"/>
        <end position="60"/>
    </location>
</feature>
<keyword evidence="9" id="KW-1185">Reference proteome</keyword>
<accession>A0ABV6LTA4</accession>
<comment type="subcellular location">
    <subcellularLocation>
        <location evidence="1">Cell membrane</location>
        <topology evidence="1">Single-pass membrane protein</topology>
    </subcellularLocation>
</comment>
<dbReference type="PANTHER" id="PTHR33885">
    <property type="entry name" value="PHAGE SHOCK PROTEIN C"/>
    <property type="match status" value="1"/>
</dbReference>
<evidence type="ECO:0000256" key="5">
    <source>
        <dbReference type="ARBA" id="ARBA00023136"/>
    </source>
</evidence>
<evidence type="ECO:0000256" key="6">
    <source>
        <dbReference type="SAM" id="Phobius"/>
    </source>
</evidence>
<evidence type="ECO:0000313" key="9">
    <source>
        <dbReference type="Proteomes" id="UP001589836"/>
    </source>
</evidence>
<comment type="caution">
    <text evidence="8">The sequence shown here is derived from an EMBL/GenBank/DDBJ whole genome shotgun (WGS) entry which is preliminary data.</text>
</comment>
<evidence type="ECO:0000256" key="3">
    <source>
        <dbReference type="ARBA" id="ARBA00022692"/>
    </source>
</evidence>
<dbReference type="InterPro" id="IPR052027">
    <property type="entry name" value="PspC"/>
</dbReference>
<feature type="domain" description="Phage shock protein PspC N-terminal" evidence="7">
    <location>
        <begin position="4"/>
        <end position="63"/>
    </location>
</feature>
<keyword evidence="5 6" id="KW-0472">Membrane</keyword>
<dbReference type="InterPro" id="IPR007168">
    <property type="entry name" value="Phageshock_PspC_N"/>
</dbReference>
<evidence type="ECO:0000256" key="2">
    <source>
        <dbReference type="ARBA" id="ARBA00022475"/>
    </source>
</evidence>
<sequence length="68" mass="7574">MKDRKLMRSKDKKMLSGVLGGLSDYMNFDVTIIRLIFALLTILSIGFPMIIVYIIAAVIIPEEGDVVS</sequence>
<evidence type="ECO:0000256" key="4">
    <source>
        <dbReference type="ARBA" id="ARBA00022989"/>
    </source>
</evidence>